<name>A0A812L074_9DINO</name>
<feature type="non-terminal residue" evidence="2">
    <location>
        <position position="122"/>
    </location>
</feature>
<dbReference type="AlphaFoldDB" id="A0A812L074"/>
<evidence type="ECO:0000313" key="2">
    <source>
        <dbReference type="EMBL" id="CAE7239298.1"/>
    </source>
</evidence>
<feature type="region of interest" description="Disordered" evidence="1">
    <location>
        <begin position="1"/>
        <end position="24"/>
    </location>
</feature>
<reference evidence="2" key="1">
    <citation type="submission" date="2021-02" db="EMBL/GenBank/DDBJ databases">
        <authorList>
            <person name="Dougan E. K."/>
            <person name="Rhodes N."/>
            <person name="Thang M."/>
            <person name="Chan C."/>
        </authorList>
    </citation>
    <scope>NUCLEOTIDE SEQUENCE</scope>
</reference>
<dbReference type="EMBL" id="CAJNJA010008683">
    <property type="protein sequence ID" value="CAE7239298.1"/>
    <property type="molecule type" value="Genomic_DNA"/>
</dbReference>
<gene>
    <name evidence="2" type="primary">CFAP251</name>
    <name evidence="2" type="ORF">SNEC2469_LOCUS4210</name>
</gene>
<feature type="compositionally biased region" description="Polar residues" evidence="1">
    <location>
        <begin position="15"/>
        <end position="24"/>
    </location>
</feature>
<keyword evidence="3" id="KW-1185">Reference proteome</keyword>
<organism evidence="2 3">
    <name type="scientific">Symbiodinium necroappetens</name>
    <dbReference type="NCBI Taxonomy" id="1628268"/>
    <lineage>
        <taxon>Eukaryota</taxon>
        <taxon>Sar</taxon>
        <taxon>Alveolata</taxon>
        <taxon>Dinophyceae</taxon>
        <taxon>Suessiales</taxon>
        <taxon>Symbiodiniaceae</taxon>
        <taxon>Symbiodinium</taxon>
    </lineage>
</organism>
<protein>
    <submittedName>
        <fullName evidence="2">CFAP251 protein</fullName>
    </submittedName>
</protein>
<evidence type="ECO:0000256" key="1">
    <source>
        <dbReference type="SAM" id="MobiDB-lite"/>
    </source>
</evidence>
<sequence length="122" mass="12953">AGAMEATETDPSKFMPNSTSSSSEPQALTLHWTLGINKDVVGGVHNLSDAESSDMFYAAAHTGVIFDYNTGVGHSSLHLVFADAWLVVWQVQRLLQGHVNPISATAVSKVNAWTPGGTNCLL</sequence>
<proteinExistence type="predicted"/>
<accession>A0A812L074</accession>
<evidence type="ECO:0000313" key="3">
    <source>
        <dbReference type="Proteomes" id="UP000601435"/>
    </source>
</evidence>
<dbReference type="OrthoDB" id="354559at2759"/>
<comment type="caution">
    <text evidence="2">The sequence shown here is derived from an EMBL/GenBank/DDBJ whole genome shotgun (WGS) entry which is preliminary data.</text>
</comment>
<dbReference type="Proteomes" id="UP000601435">
    <property type="component" value="Unassembled WGS sequence"/>
</dbReference>